<evidence type="ECO:0000313" key="2">
    <source>
        <dbReference type="Proteomes" id="UP000551878"/>
    </source>
</evidence>
<name>A0A840QLG3_9BACI</name>
<reference evidence="1 2" key="1">
    <citation type="submission" date="2020-08" db="EMBL/GenBank/DDBJ databases">
        <title>Genomic Encyclopedia of Type Strains, Phase IV (KMG-IV): sequencing the most valuable type-strain genomes for metagenomic binning, comparative biology and taxonomic classification.</title>
        <authorList>
            <person name="Goeker M."/>
        </authorList>
    </citation>
    <scope>NUCLEOTIDE SEQUENCE [LARGE SCALE GENOMIC DNA]</scope>
    <source>
        <strain evidence="1 2">DSM 24696</strain>
    </source>
</reference>
<protein>
    <recommendedName>
        <fullName evidence="3">YlbE-like protein</fullName>
    </recommendedName>
</protein>
<evidence type="ECO:0000313" key="1">
    <source>
        <dbReference type="EMBL" id="MBB5172203.1"/>
    </source>
</evidence>
<dbReference type="Proteomes" id="UP000551878">
    <property type="component" value="Unassembled WGS sequence"/>
</dbReference>
<evidence type="ECO:0008006" key="3">
    <source>
        <dbReference type="Google" id="ProtNLM"/>
    </source>
</evidence>
<accession>A0A840QLG3</accession>
<dbReference type="InterPro" id="IPR025613">
    <property type="entry name" value="YlbE"/>
</dbReference>
<sequence length="79" mass="9818">MRQEVVIYLQQHPDLRRFIRQHPFWYRRLSRDPDRLQEMTMEARRFYGKTFSQRIDRLQQQIDSAAMMMEMVRHMGSAD</sequence>
<comment type="caution">
    <text evidence="1">The sequence shown here is derived from an EMBL/GenBank/DDBJ whole genome shotgun (WGS) entry which is preliminary data.</text>
</comment>
<dbReference type="RefSeq" id="WP_184662672.1">
    <property type="nucleotide sequence ID" value="NZ_JACHHB010000001.1"/>
</dbReference>
<dbReference type="Pfam" id="PF14003">
    <property type="entry name" value="YlbE"/>
    <property type="match status" value="1"/>
</dbReference>
<proteinExistence type="predicted"/>
<organism evidence="1 2">
    <name type="scientific">Texcoconibacillus texcoconensis</name>
    <dbReference type="NCBI Taxonomy" id="1095777"/>
    <lineage>
        <taxon>Bacteria</taxon>
        <taxon>Bacillati</taxon>
        <taxon>Bacillota</taxon>
        <taxon>Bacilli</taxon>
        <taxon>Bacillales</taxon>
        <taxon>Bacillaceae</taxon>
        <taxon>Texcoconibacillus</taxon>
    </lineage>
</organism>
<dbReference type="AlphaFoldDB" id="A0A840QLG3"/>
<dbReference type="EMBL" id="JACHHB010000001">
    <property type="protein sequence ID" value="MBB5172203.1"/>
    <property type="molecule type" value="Genomic_DNA"/>
</dbReference>
<gene>
    <name evidence="1" type="ORF">HNQ41_000343</name>
</gene>
<keyword evidence="2" id="KW-1185">Reference proteome</keyword>